<proteinExistence type="predicted"/>
<sequence length="55" mass="6403">MHIHNTGERSWRPFISLSRKGISWSWQKVTTSVLDTFQENLATHKCIHFSGDVMT</sequence>
<reference evidence="1" key="3">
    <citation type="submission" date="2023-05" db="EMBL/GenBank/DDBJ databases">
        <authorList>
            <person name="Smith C.H."/>
        </authorList>
    </citation>
    <scope>NUCLEOTIDE SEQUENCE</scope>
    <source>
        <strain evidence="1">CHS0354</strain>
        <tissue evidence="1">Mantle</tissue>
    </source>
</reference>
<name>A0AAE0SS50_9BIVA</name>
<reference evidence="1" key="1">
    <citation type="journal article" date="2021" name="Genome Biol. Evol.">
        <title>A High-Quality Reference Genome for a Parasitic Bivalve with Doubly Uniparental Inheritance (Bivalvia: Unionida).</title>
        <authorList>
            <person name="Smith C.H."/>
        </authorList>
    </citation>
    <scope>NUCLEOTIDE SEQUENCE</scope>
    <source>
        <strain evidence="1">CHS0354</strain>
    </source>
</reference>
<organism evidence="1 2">
    <name type="scientific">Potamilus streckersoni</name>
    <dbReference type="NCBI Taxonomy" id="2493646"/>
    <lineage>
        <taxon>Eukaryota</taxon>
        <taxon>Metazoa</taxon>
        <taxon>Spiralia</taxon>
        <taxon>Lophotrochozoa</taxon>
        <taxon>Mollusca</taxon>
        <taxon>Bivalvia</taxon>
        <taxon>Autobranchia</taxon>
        <taxon>Heteroconchia</taxon>
        <taxon>Palaeoheterodonta</taxon>
        <taxon>Unionida</taxon>
        <taxon>Unionoidea</taxon>
        <taxon>Unionidae</taxon>
        <taxon>Ambleminae</taxon>
        <taxon>Lampsilini</taxon>
        <taxon>Potamilus</taxon>
    </lineage>
</organism>
<comment type="caution">
    <text evidence="1">The sequence shown here is derived from an EMBL/GenBank/DDBJ whole genome shotgun (WGS) entry which is preliminary data.</text>
</comment>
<keyword evidence="2" id="KW-1185">Reference proteome</keyword>
<evidence type="ECO:0000313" key="2">
    <source>
        <dbReference type="Proteomes" id="UP001195483"/>
    </source>
</evidence>
<evidence type="ECO:0000313" key="1">
    <source>
        <dbReference type="EMBL" id="KAK3597024.1"/>
    </source>
</evidence>
<feature type="non-terminal residue" evidence="1">
    <location>
        <position position="55"/>
    </location>
</feature>
<dbReference type="EMBL" id="JAEAOA010000916">
    <property type="protein sequence ID" value="KAK3597024.1"/>
    <property type="molecule type" value="Genomic_DNA"/>
</dbReference>
<protein>
    <submittedName>
        <fullName evidence="1">Uncharacterized protein</fullName>
    </submittedName>
</protein>
<reference evidence="1" key="2">
    <citation type="journal article" date="2021" name="Genome Biol. Evol.">
        <title>Developing a high-quality reference genome for a parasitic bivalve with doubly uniparental inheritance (Bivalvia: Unionida).</title>
        <authorList>
            <person name="Smith C.H."/>
        </authorList>
    </citation>
    <scope>NUCLEOTIDE SEQUENCE</scope>
    <source>
        <strain evidence="1">CHS0354</strain>
        <tissue evidence="1">Mantle</tissue>
    </source>
</reference>
<gene>
    <name evidence="1" type="ORF">CHS0354_014911</name>
</gene>
<accession>A0AAE0SS50</accession>
<dbReference type="AlphaFoldDB" id="A0AAE0SS50"/>
<dbReference type="Proteomes" id="UP001195483">
    <property type="component" value="Unassembled WGS sequence"/>
</dbReference>